<evidence type="ECO:0000313" key="4">
    <source>
        <dbReference type="Proteomes" id="UP001199469"/>
    </source>
</evidence>
<organism evidence="3 4">
    <name type="scientific">Actinomycetospora endophytica</name>
    <dbReference type="NCBI Taxonomy" id="2291215"/>
    <lineage>
        <taxon>Bacteria</taxon>
        <taxon>Bacillati</taxon>
        <taxon>Actinomycetota</taxon>
        <taxon>Actinomycetes</taxon>
        <taxon>Pseudonocardiales</taxon>
        <taxon>Pseudonocardiaceae</taxon>
        <taxon>Actinomycetospora</taxon>
    </lineage>
</organism>
<reference evidence="3 4" key="1">
    <citation type="submission" date="2021-11" db="EMBL/GenBank/DDBJ databases">
        <title>Draft genome sequence of Actinomycetospora sp. SF1 isolated from the rhizosphere soil.</title>
        <authorList>
            <person name="Duangmal K."/>
            <person name="Chantavorakit T."/>
        </authorList>
    </citation>
    <scope>NUCLEOTIDE SEQUENCE [LARGE SCALE GENOMIC DNA]</scope>
    <source>
        <strain evidence="3 4">TBRC 5722</strain>
    </source>
</reference>
<keyword evidence="1" id="KW-0175">Coiled coil</keyword>
<accession>A0ABS8P708</accession>
<dbReference type="Gene3D" id="1.10.287.1490">
    <property type="match status" value="1"/>
</dbReference>
<feature type="domain" description="DUF6752" evidence="2">
    <location>
        <begin position="76"/>
        <end position="115"/>
    </location>
</feature>
<gene>
    <name evidence="3" type="ORF">LQ327_07985</name>
</gene>
<dbReference type="Pfam" id="PF20537">
    <property type="entry name" value="DUF6752"/>
    <property type="match status" value="1"/>
</dbReference>
<sequence>MDAARVRAGLVGRVRSVVTRGPIMRVRLLTGRVVTPEVAVLRDELTELRTALDRQRDEIAGLGHALARAEAEREQLAARVDTLDGDLDEARRLNVRLAELTDLVTEVVLPLHDREIDIERLRPHDAEPQ</sequence>
<proteinExistence type="predicted"/>
<feature type="coiled-coil region" evidence="1">
    <location>
        <begin position="38"/>
        <end position="93"/>
    </location>
</feature>
<evidence type="ECO:0000256" key="1">
    <source>
        <dbReference type="SAM" id="Coils"/>
    </source>
</evidence>
<evidence type="ECO:0000259" key="2">
    <source>
        <dbReference type="Pfam" id="PF20537"/>
    </source>
</evidence>
<dbReference type="RefSeq" id="WP_230731292.1">
    <property type="nucleotide sequence ID" value="NZ_JAJNDB010000001.1"/>
</dbReference>
<protein>
    <recommendedName>
        <fullName evidence="2">DUF6752 domain-containing protein</fullName>
    </recommendedName>
</protein>
<name>A0ABS8P708_9PSEU</name>
<dbReference type="InterPro" id="IPR046640">
    <property type="entry name" value="DUF6752"/>
</dbReference>
<comment type="caution">
    <text evidence="3">The sequence shown here is derived from an EMBL/GenBank/DDBJ whole genome shotgun (WGS) entry which is preliminary data.</text>
</comment>
<dbReference type="EMBL" id="JAJNDB010000001">
    <property type="protein sequence ID" value="MCD2193325.1"/>
    <property type="molecule type" value="Genomic_DNA"/>
</dbReference>
<keyword evidence="4" id="KW-1185">Reference proteome</keyword>
<dbReference type="Proteomes" id="UP001199469">
    <property type="component" value="Unassembled WGS sequence"/>
</dbReference>
<evidence type="ECO:0000313" key="3">
    <source>
        <dbReference type="EMBL" id="MCD2193325.1"/>
    </source>
</evidence>